<dbReference type="Proteomes" id="UP000033140">
    <property type="component" value="Unassembled WGS sequence"/>
</dbReference>
<reference evidence="1 2" key="1">
    <citation type="journal article" date="2011" name="J. Gen. Appl. Microbiol.">
        <title>Draft genome sequencing of the enigmatic yeast Saitoella complicata.</title>
        <authorList>
            <person name="Nishida H."/>
            <person name="Hamamoto M."/>
            <person name="Sugiyama J."/>
        </authorList>
    </citation>
    <scope>NUCLEOTIDE SEQUENCE [LARGE SCALE GENOMIC DNA]</scope>
    <source>
        <strain evidence="1 2">NRRL Y-17804</strain>
    </source>
</reference>
<reference evidence="1 2" key="3">
    <citation type="journal article" date="2015" name="Genome Announc.">
        <title>Draft Genome Sequence of the Archiascomycetous Yeast Saitoella complicata.</title>
        <authorList>
            <person name="Yamauchi K."/>
            <person name="Kondo S."/>
            <person name="Hamamoto M."/>
            <person name="Takahashi Y."/>
            <person name="Ogura Y."/>
            <person name="Hayashi T."/>
            <person name="Nishida H."/>
        </authorList>
    </citation>
    <scope>NUCLEOTIDE SEQUENCE [LARGE SCALE GENOMIC DNA]</scope>
    <source>
        <strain evidence="1 2">NRRL Y-17804</strain>
    </source>
</reference>
<reference evidence="1 2" key="2">
    <citation type="journal article" date="2014" name="J. Gen. Appl. Microbiol.">
        <title>The early diverging ascomycetous budding yeast Saitoella complicata has three histone deacetylases belonging to the Clr6, Hos2, and Rpd3 lineages.</title>
        <authorList>
            <person name="Nishida H."/>
            <person name="Matsumoto T."/>
            <person name="Kondo S."/>
            <person name="Hamamoto M."/>
            <person name="Yoshikawa H."/>
        </authorList>
    </citation>
    <scope>NUCLEOTIDE SEQUENCE [LARGE SCALE GENOMIC DNA]</scope>
    <source>
        <strain evidence="1 2">NRRL Y-17804</strain>
    </source>
</reference>
<accession>A0A0E9NKH0</accession>
<evidence type="ECO:0000313" key="1">
    <source>
        <dbReference type="EMBL" id="GAO50196.1"/>
    </source>
</evidence>
<dbReference type="AlphaFoldDB" id="A0A0E9NKH0"/>
<protein>
    <submittedName>
        <fullName evidence="1">Uncharacterized protein</fullName>
    </submittedName>
</protein>
<dbReference type="EMBL" id="BACD03000030">
    <property type="protein sequence ID" value="GAO50196.1"/>
    <property type="molecule type" value="Genomic_DNA"/>
</dbReference>
<organism evidence="1 2">
    <name type="scientific">Saitoella complicata (strain BCRC 22490 / CBS 7301 / JCM 7358 / NBRC 10748 / NRRL Y-17804)</name>
    <dbReference type="NCBI Taxonomy" id="698492"/>
    <lineage>
        <taxon>Eukaryota</taxon>
        <taxon>Fungi</taxon>
        <taxon>Dikarya</taxon>
        <taxon>Ascomycota</taxon>
        <taxon>Taphrinomycotina</taxon>
        <taxon>Taphrinomycotina incertae sedis</taxon>
        <taxon>Saitoella</taxon>
    </lineage>
</organism>
<name>A0A0E9NKH0_SAICN</name>
<keyword evidence="2" id="KW-1185">Reference proteome</keyword>
<comment type="caution">
    <text evidence="1">The sequence shown here is derived from an EMBL/GenBank/DDBJ whole genome shotgun (WGS) entry which is preliminary data.</text>
</comment>
<evidence type="ECO:0000313" key="2">
    <source>
        <dbReference type="Proteomes" id="UP000033140"/>
    </source>
</evidence>
<sequence length="98" mass="11293">MRARSYASTHRRPGDKLAYGYRRVLRLGNKYFKEDGQMDVSYKKDSGLSISPQPPVTNYSKNAHAYKRTCTARFRLPIGFEKDPIDAKHKKKAKSLID</sequence>
<gene>
    <name evidence="1" type="ORF">G7K_4330-t1</name>
</gene>
<proteinExistence type="predicted"/>